<evidence type="ECO:0000313" key="1">
    <source>
        <dbReference type="EMBL" id="SHF17959.1"/>
    </source>
</evidence>
<organism evidence="1 2">
    <name type="scientific">Schwartzia succinivorans DSM 10502</name>
    <dbReference type="NCBI Taxonomy" id="1123243"/>
    <lineage>
        <taxon>Bacteria</taxon>
        <taxon>Bacillati</taxon>
        <taxon>Bacillota</taxon>
        <taxon>Negativicutes</taxon>
        <taxon>Selenomonadales</taxon>
        <taxon>Selenomonadaceae</taxon>
        <taxon>Schwartzia</taxon>
    </lineage>
</organism>
<dbReference type="AlphaFoldDB" id="A0A1M4ZIT4"/>
<keyword evidence="2" id="KW-1185">Reference proteome</keyword>
<dbReference type="Proteomes" id="UP000184404">
    <property type="component" value="Unassembled WGS sequence"/>
</dbReference>
<dbReference type="EMBL" id="FQUG01000008">
    <property type="protein sequence ID" value="SHF17959.1"/>
    <property type="molecule type" value="Genomic_DNA"/>
</dbReference>
<reference evidence="1 2" key="1">
    <citation type="submission" date="2016-11" db="EMBL/GenBank/DDBJ databases">
        <authorList>
            <person name="Jaros S."/>
            <person name="Januszkiewicz K."/>
            <person name="Wedrychowicz H."/>
        </authorList>
    </citation>
    <scope>NUCLEOTIDE SEQUENCE [LARGE SCALE GENOMIC DNA]</scope>
    <source>
        <strain evidence="1 2">DSM 10502</strain>
    </source>
</reference>
<proteinExistence type="predicted"/>
<accession>A0A1M4ZIT4</accession>
<dbReference type="STRING" id="1123243.SAMN02745190_02034"/>
<evidence type="ECO:0008006" key="3">
    <source>
        <dbReference type="Google" id="ProtNLM"/>
    </source>
</evidence>
<gene>
    <name evidence="1" type="ORF">SAMN02745190_02034</name>
</gene>
<sequence length="119" mass="13329">MTPDVKDWMKGLVTEIVNAPSCCAELKPVAEEWLKKCDTDELMDVTKKLLDELKLDVNTIDQTIAFTESDVAKDMFGAEKAAEMKKQFEKAKADGEEYCICPACKPGAVLLIHEEFLLK</sequence>
<evidence type="ECO:0000313" key="2">
    <source>
        <dbReference type="Proteomes" id="UP000184404"/>
    </source>
</evidence>
<protein>
    <recommendedName>
        <fullName evidence="3">Molecular chaperone Hsp90</fullName>
    </recommendedName>
</protein>
<name>A0A1M4ZIT4_9FIRM</name>